<protein>
    <submittedName>
        <fullName evidence="1">Uncharacterized protein</fullName>
    </submittedName>
</protein>
<sequence length="464" mass="51880">MESKVARVEMTKEEEKQLVRRMDLRLIPFLALLFVFSFLDRVNIGHARIYGLEKALHLTSSQYSWAISIFFIGYVMFEVPSNLMMKKTSPRVWIARIMVTWGMVTMCLAAVTDYRSLFAARFFLGVAEAGLFPGIVFILSFWYTRQEQGVRLAYIFCASMVAGFVGGFAAYGIKYMDGTLGLAAWQWIFILEGLPTVVLGVVTWFALPDTPMDATWLSEKEKRFINQRLKDSFVDVEVKKIQFGHVLVTLRDYKTFLYMLCNGGCYSCMYALALLMPTIVNSFGFSLVKTMLLTIPPYAIAFLFSLAVAAHSDYMKERGYHIVACSLFASVCFLLLVLLKTLVHKYILLIFVTSGTGATLSIVLSWSNNNLMASSTVSATSSALVTMAGNTGAILAGQLYYPSDGPIYTVSHLACMSLHLLTISTALILRYCLAKENTKLSVNDGSAPSFNREIGKADRFRFIL</sequence>
<dbReference type="Proteomes" id="UP001165960">
    <property type="component" value="Unassembled WGS sequence"/>
</dbReference>
<evidence type="ECO:0000313" key="1">
    <source>
        <dbReference type="EMBL" id="KAJ9081894.1"/>
    </source>
</evidence>
<evidence type="ECO:0000313" key="2">
    <source>
        <dbReference type="Proteomes" id="UP001165960"/>
    </source>
</evidence>
<proteinExistence type="predicted"/>
<name>A0ACC2U4E6_9FUNG</name>
<accession>A0ACC2U4E6</accession>
<keyword evidence="2" id="KW-1185">Reference proteome</keyword>
<dbReference type="EMBL" id="QTSX02001453">
    <property type="protein sequence ID" value="KAJ9081894.1"/>
    <property type="molecule type" value="Genomic_DNA"/>
</dbReference>
<comment type="caution">
    <text evidence="1">The sequence shown here is derived from an EMBL/GenBank/DDBJ whole genome shotgun (WGS) entry which is preliminary data.</text>
</comment>
<reference evidence="1" key="1">
    <citation type="submission" date="2022-04" db="EMBL/GenBank/DDBJ databases">
        <title>Genome of the entomopathogenic fungus Entomophthora muscae.</title>
        <authorList>
            <person name="Elya C."/>
            <person name="Lovett B.R."/>
            <person name="Lee E."/>
            <person name="Macias A.M."/>
            <person name="Hajek A.E."/>
            <person name="De Bivort B.L."/>
            <person name="Kasson M.T."/>
            <person name="De Fine Licht H.H."/>
            <person name="Stajich J.E."/>
        </authorList>
    </citation>
    <scope>NUCLEOTIDE SEQUENCE</scope>
    <source>
        <strain evidence="1">Berkeley</strain>
    </source>
</reference>
<organism evidence="1 2">
    <name type="scientific">Entomophthora muscae</name>
    <dbReference type="NCBI Taxonomy" id="34485"/>
    <lineage>
        <taxon>Eukaryota</taxon>
        <taxon>Fungi</taxon>
        <taxon>Fungi incertae sedis</taxon>
        <taxon>Zoopagomycota</taxon>
        <taxon>Entomophthoromycotina</taxon>
        <taxon>Entomophthoromycetes</taxon>
        <taxon>Entomophthorales</taxon>
        <taxon>Entomophthoraceae</taxon>
        <taxon>Entomophthora</taxon>
    </lineage>
</organism>
<gene>
    <name evidence="1" type="ORF">DSO57_1010104</name>
</gene>